<dbReference type="SUPFAM" id="SSF46785">
    <property type="entry name" value="Winged helix' DNA-binding domain"/>
    <property type="match status" value="1"/>
</dbReference>
<name>A0A6B0TPP9_9RHOB</name>
<protein>
    <submittedName>
        <fullName evidence="5">FCD domain-containing protein</fullName>
    </submittedName>
</protein>
<dbReference type="Proteomes" id="UP000436016">
    <property type="component" value="Unassembled WGS sequence"/>
</dbReference>
<keyword evidence="6" id="KW-1185">Reference proteome</keyword>
<dbReference type="GO" id="GO:0003700">
    <property type="term" value="F:DNA-binding transcription factor activity"/>
    <property type="evidence" value="ECO:0007669"/>
    <property type="project" value="InterPro"/>
</dbReference>
<evidence type="ECO:0000259" key="4">
    <source>
        <dbReference type="PROSITE" id="PS50949"/>
    </source>
</evidence>
<evidence type="ECO:0000313" key="5">
    <source>
        <dbReference type="EMBL" id="MXU66640.1"/>
    </source>
</evidence>
<evidence type="ECO:0000256" key="3">
    <source>
        <dbReference type="ARBA" id="ARBA00023163"/>
    </source>
</evidence>
<dbReference type="SUPFAM" id="SSF48008">
    <property type="entry name" value="GntR ligand-binding domain-like"/>
    <property type="match status" value="1"/>
</dbReference>
<dbReference type="EMBL" id="WUWG01000007">
    <property type="protein sequence ID" value="MXU66640.1"/>
    <property type="molecule type" value="Genomic_DNA"/>
</dbReference>
<accession>A0A6B0TPP9</accession>
<dbReference type="InterPro" id="IPR036390">
    <property type="entry name" value="WH_DNA-bd_sf"/>
</dbReference>
<dbReference type="InterPro" id="IPR008920">
    <property type="entry name" value="TF_FadR/GntR_C"/>
</dbReference>
<dbReference type="PANTHER" id="PTHR43537:SF20">
    <property type="entry name" value="HTH-TYPE TRANSCRIPTIONAL REPRESSOR GLAR"/>
    <property type="match status" value="1"/>
</dbReference>
<reference evidence="5 6" key="1">
    <citation type="submission" date="2019-12" db="EMBL/GenBank/DDBJ databases">
        <title>Strain KN286 was isolated from seawater, which was collected from Caroline Seamount in the tropical western Pacific.</title>
        <authorList>
            <person name="Wang Q."/>
        </authorList>
    </citation>
    <scope>NUCLEOTIDE SEQUENCE [LARGE SCALE GENOMIC DNA]</scope>
    <source>
        <strain evidence="5 6">KN286</strain>
    </source>
</reference>
<dbReference type="AlphaFoldDB" id="A0A6B0TPP9"/>
<dbReference type="PROSITE" id="PS50949">
    <property type="entry name" value="HTH_GNTR"/>
    <property type="match status" value="1"/>
</dbReference>
<gene>
    <name evidence="5" type="ORF">GSH16_14420</name>
</gene>
<dbReference type="GO" id="GO:0003677">
    <property type="term" value="F:DNA binding"/>
    <property type="evidence" value="ECO:0007669"/>
    <property type="project" value="UniProtKB-KW"/>
</dbReference>
<dbReference type="InterPro" id="IPR011711">
    <property type="entry name" value="GntR_C"/>
</dbReference>
<organism evidence="5 6">
    <name type="scientific">Oceanomicrobium pacificus</name>
    <dbReference type="NCBI Taxonomy" id="2692916"/>
    <lineage>
        <taxon>Bacteria</taxon>
        <taxon>Pseudomonadati</taxon>
        <taxon>Pseudomonadota</taxon>
        <taxon>Alphaproteobacteria</taxon>
        <taxon>Rhodobacterales</taxon>
        <taxon>Paracoccaceae</taxon>
        <taxon>Oceanomicrobium</taxon>
    </lineage>
</organism>
<keyword evidence="1" id="KW-0805">Transcription regulation</keyword>
<feature type="domain" description="HTH gntR-type" evidence="4">
    <location>
        <begin position="7"/>
        <end position="74"/>
    </location>
</feature>
<keyword evidence="3" id="KW-0804">Transcription</keyword>
<dbReference type="PANTHER" id="PTHR43537">
    <property type="entry name" value="TRANSCRIPTIONAL REGULATOR, GNTR FAMILY"/>
    <property type="match status" value="1"/>
</dbReference>
<dbReference type="Pfam" id="PF00392">
    <property type="entry name" value="GntR"/>
    <property type="match status" value="1"/>
</dbReference>
<proteinExistence type="predicted"/>
<evidence type="ECO:0000256" key="2">
    <source>
        <dbReference type="ARBA" id="ARBA00023125"/>
    </source>
</evidence>
<dbReference type="Gene3D" id="1.10.10.10">
    <property type="entry name" value="Winged helix-like DNA-binding domain superfamily/Winged helix DNA-binding domain"/>
    <property type="match status" value="1"/>
</dbReference>
<dbReference type="SMART" id="SM00895">
    <property type="entry name" value="FCD"/>
    <property type="match status" value="1"/>
</dbReference>
<keyword evidence="2" id="KW-0238">DNA-binding</keyword>
<comment type="caution">
    <text evidence="5">The sequence shown here is derived from an EMBL/GenBank/DDBJ whole genome shotgun (WGS) entry which is preliminary data.</text>
</comment>
<sequence length="229" mass="25974">MTMRKAEPGSAAIYRDLRRRLVASEFPPAQRMRSAHMRTEYGVAASTMREVFFRLASEGFLDFEDQKGFRVPKMDVAILHDLTVMRLLLEKEGARLSLDRGDLEWEARLAAAHHKLAHLEQRLRDRSAVRTDPELGDIWNAAEYGFHDTLMSACGSQMLRDTHRRFYDRFRQFVVQRDGNAGFLEQNIAQHKAILDAALARDQAATAAAIHDHLAHNLIADPGTPEPVA</sequence>
<dbReference type="Gene3D" id="1.20.120.530">
    <property type="entry name" value="GntR ligand-binding domain-like"/>
    <property type="match status" value="1"/>
</dbReference>
<evidence type="ECO:0000313" key="6">
    <source>
        <dbReference type="Proteomes" id="UP000436016"/>
    </source>
</evidence>
<dbReference type="InterPro" id="IPR000524">
    <property type="entry name" value="Tscrpt_reg_HTH_GntR"/>
</dbReference>
<dbReference type="Pfam" id="PF07729">
    <property type="entry name" value="FCD"/>
    <property type="match status" value="1"/>
</dbReference>
<dbReference type="InterPro" id="IPR036388">
    <property type="entry name" value="WH-like_DNA-bd_sf"/>
</dbReference>
<evidence type="ECO:0000256" key="1">
    <source>
        <dbReference type="ARBA" id="ARBA00023015"/>
    </source>
</evidence>